<evidence type="ECO:0000313" key="1">
    <source>
        <dbReference type="EMBL" id="KAJ8420694.1"/>
    </source>
</evidence>
<evidence type="ECO:0000313" key="2">
    <source>
        <dbReference type="Proteomes" id="UP001153076"/>
    </source>
</evidence>
<dbReference type="OrthoDB" id="2417874at2759"/>
<sequence length="262" mass="29834">MQLQVSSADTSLIQVEKDLRCKYSDTLSSSLALMQQQCKIEWINYGDECRRIFFAKAKQRKLASYIYQIKDADGNLIEGFDQVSSTMQTFHKSLLGEQNTTRKKIDMEVAHHRPVLGGCNSNLQQQCLQIIGLKNSGFPLTYLGVPIIASRLTKIECTSLVEKIIARVHLWTTRNISFVGRARLISHVIFGMFSYWASIFLLPNEVTEKITKICRNYLWSGTVDYKKAPYISWHHTYLPKSQGGIGIKDFAAWNKATIAKLT</sequence>
<keyword evidence="2" id="KW-1185">Reference proteome</keyword>
<proteinExistence type="predicted"/>
<dbReference type="EMBL" id="JAKOGI010003216">
    <property type="protein sequence ID" value="KAJ8420694.1"/>
    <property type="molecule type" value="Genomic_DNA"/>
</dbReference>
<name>A0A9Q1JG33_9CARY</name>
<dbReference type="AlphaFoldDB" id="A0A9Q1JG33"/>
<organism evidence="1 2">
    <name type="scientific">Carnegiea gigantea</name>
    <dbReference type="NCBI Taxonomy" id="171969"/>
    <lineage>
        <taxon>Eukaryota</taxon>
        <taxon>Viridiplantae</taxon>
        <taxon>Streptophyta</taxon>
        <taxon>Embryophyta</taxon>
        <taxon>Tracheophyta</taxon>
        <taxon>Spermatophyta</taxon>
        <taxon>Magnoliopsida</taxon>
        <taxon>eudicotyledons</taxon>
        <taxon>Gunneridae</taxon>
        <taxon>Pentapetalae</taxon>
        <taxon>Caryophyllales</taxon>
        <taxon>Cactineae</taxon>
        <taxon>Cactaceae</taxon>
        <taxon>Cactoideae</taxon>
        <taxon>Echinocereeae</taxon>
        <taxon>Carnegiea</taxon>
    </lineage>
</organism>
<dbReference type="PANTHER" id="PTHR33116">
    <property type="entry name" value="REVERSE TRANSCRIPTASE ZINC-BINDING DOMAIN-CONTAINING PROTEIN-RELATED-RELATED"/>
    <property type="match status" value="1"/>
</dbReference>
<dbReference type="Proteomes" id="UP001153076">
    <property type="component" value="Unassembled WGS sequence"/>
</dbReference>
<comment type="caution">
    <text evidence="1">The sequence shown here is derived from an EMBL/GenBank/DDBJ whole genome shotgun (WGS) entry which is preliminary data.</text>
</comment>
<protein>
    <submittedName>
        <fullName evidence="1">Uncharacterized protein</fullName>
    </submittedName>
</protein>
<reference evidence="1" key="1">
    <citation type="submission" date="2022-04" db="EMBL/GenBank/DDBJ databases">
        <title>Carnegiea gigantea Genome sequencing and assembly v2.</title>
        <authorList>
            <person name="Copetti D."/>
            <person name="Sanderson M.J."/>
            <person name="Burquez A."/>
            <person name="Wojciechowski M.F."/>
        </authorList>
    </citation>
    <scope>NUCLEOTIDE SEQUENCE</scope>
    <source>
        <strain evidence="1">SGP5-SGP5p</strain>
        <tissue evidence="1">Aerial part</tissue>
    </source>
</reference>
<accession>A0A9Q1JG33</accession>
<gene>
    <name evidence="1" type="ORF">Cgig2_021608</name>
</gene>
<dbReference type="PANTHER" id="PTHR33116:SF84">
    <property type="entry name" value="RNA-DIRECTED DNA POLYMERASE"/>
    <property type="match status" value="1"/>
</dbReference>